<name>A0A1R2D4F8_9CILI</name>
<keyword evidence="2" id="KW-1185">Reference proteome</keyword>
<reference evidence="1 2" key="1">
    <citation type="submission" date="2016-11" db="EMBL/GenBank/DDBJ databases">
        <title>The macronuclear genome of Stentor coeruleus: a giant cell with tiny introns.</title>
        <authorList>
            <person name="Slabodnick M."/>
            <person name="Ruby J.G."/>
            <person name="Reiff S.B."/>
            <person name="Swart E.C."/>
            <person name="Gosai S."/>
            <person name="Prabakaran S."/>
            <person name="Witkowska E."/>
            <person name="Larue G.E."/>
            <person name="Fisher S."/>
            <person name="Freeman R.M."/>
            <person name="Gunawardena J."/>
            <person name="Chu W."/>
            <person name="Stover N.A."/>
            <person name="Gregory B.D."/>
            <person name="Nowacki M."/>
            <person name="Derisi J."/>
            <person name="Roy S.W."/>
            <person name="Marshall W.F."/>
            <person name="Sood P."/>
        </authorList>
    </citation>
    <scope>NUCLEOTIDE SEQUENCE [LARGE SCALE GENOMIC DNA]</scope>
    <source>
        <strain evidence="1">WM001</strain>
    </source>
</reference>
<accession>A0A1R2D4F8</accession>
<dbReference type="EMBL" id="MPUH01000003">
    <property type="protein sequence ID" value="OMJ96123.1"/>
    <property type="molecule type" value="Genomic_DNA"/>
</dbReference>
<sequence>MGCCEYKNKLEDQFNIKLIFECIRLKHLKVLKRMLSSNQFNKNKNYFLQKLNNERSDYKNLSLNTLSYALILGDIKIFILLHKAGCSLSSMESILLEQGLSSLNIICMKGYSNLLSYYIAFCMSENESYYNTKIFYKRILENDFNPFPGRNFTPIQLATIFDYIQVITVTPIQLATIFDYIQVITVINEYVKNLNKIPEIMDLDYIENITGMNCPLLAVKYGNFAMVKYLHKNYNCNFHLKDTNGLGAVEIAVNESSENINKPYGMIIVYLIDVVGVKYDGVLSDTVNKIIDPKLKAYLMLKLSKHEDTNIFSHSLNNINEYVKASSTNESYAFDDKTEIQMISGSSVIEFIC</sequence>
<evidence type="ECO:0000313" key="1">
    <source>
        <dbReference type="EMBL" id="OMJ96123.1"/>
    </source>
</evidence>
<gene>
    <name evidence="1" type="ORF">SteCoe_300</name>
</gene>
<dbReference type="Proteomes" id="UP000187209">
    <property type="component" value="Unassembled WGS sequence"/>
</dbReference>
<proteinExistence type="predicted"/>
<dbReference type="AlphaFoldDB" id="A0A1R2D4F8"/>
<protein>
    <recommendedName>
        <fullName evidence="3">Ankyrin repeat protein</fullName>
    </recommendedName>
</protein>
<evidence type="ECO:0008006" key="3">
    <source>
        <dbReference type="Google" id="ProtNLM"/>
    </source>
</evidence>
<comment type="caution">
    <text evidence="1">The sequence shown here is derived from an EMBL/GenBank/DDBJ whole genome shotgun (WGS) entry which is preliminary data.</text>
</comment>
<dbReference type="InterPro" id="IPR036770">
    <property type="entry name" value="Ankyrin_rpt-contain_sf"/>
</dbReference>
<evidence type="ECO:0000313" key="2">
    <source>
        <dbReference type="Proteomes" id="UP000187209"/>
    </source>
</evidence>
<dbReference type="SUPFAM" id="SSF48403">
    <property type="entry name" value="Ankyrin repeat"/>
    <property type="match status" value="1"/>
</dbReference>
<organism evidence="1 2">
    <name type="scientific">Stentor coeruleus</name>
    <dbReference type="NCBI Taxonomy" id="5963"/>
    <lineage>
        <taxon>Eukaryota</taxon>
        <taxon>Sar</taxon>
        <taxon>Alveolata</taxon>
        <taxon>Ciliophora</taxon>
        <taxon>Postciliodesmatophora</taxon>
        <taxon>Heterotrichea</taxon>
        <taxon>Heterotrichida</taxon>
        <taxon>Stentoridae</taxon>
        <taxon>Stentor</taxon>
    </lineage>
</organism>
<dbReference type="Gene3D" id="1.25.40.20">
    <property type="entry name" value="Ankyrin repeat-containing domain"/>
    <property type="match status" value="1"/>
</dbReference>